<accession>A0ABU2NI04</accession>
<evidence type="ECO:0000313" key="3">
    <source>
        <dbReference type="Proteomes" id="UP001183202"/>
    </source>
</evidence>
<evidence type="ECO:0000256" key="1">
    <source>
        <dbReference type="SAM" id="Phobius"/>
    </source>
</evidence>
<keyword evidence="1" id="KW-0472">Membrane</keyword>
<keyword evidence="1" id="KW-1133">Transmembrane helix</keyword>
<dbReference type="Proteomes" id="UP001183202">
    <property type="component" value="Unassembled WGS sequence"/>
</dbReference>
<feature type="transmembrane region" description="Helical" evidence="1">
    <location>
        <begin position="141"/>
        <end position="162"/>
    </location>
</feature>
<reference evidence="3" key="1">
    <citation type="submission" date="2023-07" db="EMBL/GenBank/DDBJ databases">
        <title>30 novel species of actinomycetes from the DSMZ collection.</title>
        <authorList>
            <person name="Nouioui I."/>
        </authorList>
    </citation>
    <scope>NUCLEOTIDE SEQUENCE [LARGE SCALE GENOMIC DNA]</scope>
    <source>
        <strain evidence="3">DSM 45834</strain>
    </source>
</reference>
<comment type="caution">
    <text evidence="2">The sequence shown here is derived from an EMBL/GenBank/DDBJ whole genome shotgun (WGS) entry which is preliminary data.</text>
</comment>
<keyword evidence="1" id="KW-0812">Transmembrane</keyword>
<sequence>MSSKLIQEKSDEVIQVPGGEVMIGLNAAIAAADFGEEQYMRTCVLNGMYLGVAQRVALRRLAQQSELLTDPAKTPATASDLSRSINAYRSVYSWTHASPPNPIINLVNRYREIAATDASEAQLHGFATAASTEVSAETNTLLALLAVLGLAVAIGGAVITGAEWKGWNVGWGALIAATCFGLLLLLPFSRPLRQELSIRGRPSGWTHSFKRTEQKK</sequence>
<evidence type="ECO:0000313" key="2">
    <source>
        <dbReference type="EMBL" id="MDT0353597.1"/>
    </source>
</evidence>
<protein>
    <submittedName>
        <fullName evidence="2">Uncharacterized protein</fullName>
    </submittedName>
</protein>
<gene>
    <name evidence="2" type="ORF">RM445_29305</name>
</gene>
<organism evidence="2 3">
    <name type="scientific">Pseudonocardia charpentierae</name>
    <dbReference type="NCBI Taxonomy" id="3075545"/>
    <lineage>
        <taxon>Bacteria</taxon>
        <taxon>Bacillati</taxon>
        <taxon>Actinomycetota</taxon>
        <taxon>Actinomycetes</taxon>
        <taxon>Pseudonocardiales</taxon>
        <taxon>Pseudonocardiaceae</taxon>
        <taxon>Pseudonocardia</taxon>
    </lineage>
</organism>
<feature type="transmembrane region" description="Helical" evidence="1">
    <location>
        <begin position="168"/>
        <end position="189"/>
    </location>
</feature>
<dbReference type="EMBL" id="JAVREJ010000037">
    <property type="protein sequence ID" value="MDT0353597.1"/>
    <property type="molecule type" value="Genomic_DNA"/>
</dbReference>
<proteinExistence type="predicted"/>
<dbReference type="RefSeq" id="WP_311560110.1">
    <property type="nucleotide sequence ID" value="NZ_JAVREJ010000037.1"/>
</dbReference>
<keyword evidence="3" id="KW-1185">Reference proteome</keyword>
<name>A0ABU2NI04_9PSEU</name>